<feature type="transmembrane region" description="Helical" evidence="1">
    <location>
        <begin position="74"/>
        <end position="93"/>
    </location>
</feature>
<feature type="transmembrane region" description="Helical" evidence="1">
    <location>
        <begin position="137"/>
        <end position="156"/>
    </location>
</feature>
<sequence length="168" mass="17952">MPTDTLVILCVDAICVVAVVVAFVRGKPGFVVPLAEAVVILPVSLLGVFGMGLIDQLQYTGHIPTQPAPVENLIELTAAFIGVVALWTALLVPPSWWARLPIVATLIVAGLFAGIVVSARFIAEWHQLGYGTVTNPAAYILFLPVLVAVHQAVRIARHLMCKTRIARA</sequence>
<protein>
    <submittedName>
        <fullName evidence="2">Uncharacterized protein</fullName>
    </submittedName>
</protein>
<organism evidence="2 3">
    <name type="scientific">Ramlibacter cellulosilyticus</name>
    <dbReference type="NCBI Taxonomy" id="2764187"/>
    <lineage>
        <taxon>Bacteria</taxon>
        <taxon>Pseudomonadati</taxon>
        <taxon>Pseudomonadota</taxon>
        <taxon>Betaproteobacteria</taxon>
        <taxon>Burkholderiales</taxon>
        <taxon>Comamonadaceae</taxon>
        <taxon>Ramlibacter</taxon>
    </lineage>
</organism>
<evidence type="ECO:0000256" key="1">
    <source>
        <dbReference type="SAM" id="Phobius"/>
    </source>
</evidence>
<evidence type="ECO:0000313" key="3">
    <source>
        <dbReference type="Proteomes" id="UP000608513"/>
    </source>
</evidence>
<accession>A0A923SCB8</accession>
<dbReference type="AlphaFoldDB" id="A0A923SCB8"/>
<name>A0A923SCB8_9BURK</name>
<dbReference type="EMBL" id="JACORT010000005">
    <property type="protein sequence ID" value="MBC5784078.1"/>
    <property type="molecule type" value="Genomic_DNA"/>
</dbReference>
<keyword evidence="1" id="KW-0812">Transmembrane</keyword>
<keyword evidence="1" id="KW-0472">Membrane</keyword>
<feature type="transmembrane region" description="Helical" evidence="1">
    <location>
        <begin position="6"/>
        <end position="24"/>
    </location>
</feature>
<feature type="transmembrane region" description="Helical" evidence="1">
    <location>
        <begin position="100"/>
        <end position="122"/>
    </location>
</feature>
<reference evidence="2" key="1">
    <citation type="submission" date="2020-08" db="EMBL/GenBank/DDBJ databases">
        <title>Ramlibacter sp. USB13 16S ribosomal RNA gene genome sequencing and assembly.</title>
        <authorList>
            <person name="Kang M."/>
        </authorList>
    </citation>
    <scope>NUCLEOTIDE SEQUENCE</scope>
    <source>
        <strain evidence="2">USB13</strain>
    </source>
</reference>
<keyword evidence="3" id="KW-1185">Reference proteome</keyword>
<dbReference type="Proteomes" id="UP000608513">
    <property type="component" value="Unassembled WGS sequence"/>
</dbReference>
<feature type="transmembrane region" description="Helical" evidence="1">
    <location>
        <begin position="31"/>
        <end position="54"/>
    </location>
</feature>
<proteinExistence type="predicted"/>
<comment type="caution">
    <text evidence="2">The sequence shown here is derived from an EMBL/GenBank/DDBJ whole genome shotgun (WGS) entry which is preliminary data.</text>
</comment>
<gene>
    <name evidence="2" type="ORF">H8N03_14090</name>
</gene>
<dbReference type="RefSeq" id="WP_187076815.1">
    <property type="nucleotide sequence ID" value="NZ_JACORT010000005.1"/>
</dbReference>
<evidence type="ECO:0000313" key="2">
    <source>
        <dbReference type="EMBL" id="MBC5784078.1"/>
    </source>
</evidence>
<keyword evidence="1" id="KW-1133">Transmembrane helix</keyword>